<dbReference type="Pfam" id="PF12917">
    <property type="entry name" value="YfbR-like"/>
    <property type="match status" value="1"/>
</dbReference>
<dbReference type="SUPFAM" id="SSF109604">
    <property type="entry name" value="HD-domain/PDEase-like"/>
    <property type="match status" value="1"/>
</dbReference>
<accession>A0A9D2KBI3</accession>
<dbReference type="AlphaFoldDB" id="A0A9D2KBI3"/>
<sequence length="198" mass="22384">MENLGKLITTARKLNNIGRWANEFLHQRSSVAEHSFSVAQIAQLLGLIEEENGKSIDWKTLYRKALNHDIPEAVMGDVISTTKNSNAEVKKALSLVEETLVEDNLLNCISEPYKSIYRQIIFDGKDESTEGLILSAADNIDALIECIQEIKLSNQEPFLEKYGYILEKIKSINLYSAGYFVENILPYIINNCEALKNK</sequence>
<protein>
    <submittedName>
        <fullName evidence="2">HD domain-containing protein</fullName>
    </submittedName>
</protein>
<dbReference type="SMART" id="SM00471">
    <property type="entry name" value="HDc"/>
    <property type="match status" value="1"/>
</dbReference>
<dbReference type="Gene3D" id="1.10.3210.10">
    <property type="entry name" value="Hypothetical protein af1432"/>
    <property type="match status" value="1"/>
</dbReference>
<dbReference type="EMBL" id="DXAQ01000117">
    <property type="protein sequence ID" value="HIZ89795.1"/>
    <property type="molecule type" value="Genomic_DNA"/>
</dbReference>
<evidence type="ECO:0000259" key="1">
    <source>
        <dbReference type="SMART" id="SM00471"/>
    </source>
</evidence>
<gene>
    <name evidence="2" type="ORF">H9804_07605</name>
</gene>
<proteinExistence type="predicted"/>
<dbReference type="CDD" id="cd00077">
    <property type="entry name" value="HDc"/>
    <property type="match status" value="1"/>
</dbReference>
<dbReference type="InterPro" id="IPR003607">
    <property type="entry name" value="HD/PDEase_dom"/>
</dbReference>
<feature type="domain" description="HD/PDEase" evidence="1">
    <location>
        <begin position="27"/>
        <end position="152"/>
    </location>
</feature>
<reference evidence="2" key="1">
    <citation type="journal article" date="2021" name="PeerJ">
        <title>Extensive microbial diversity within the chicken gut microbiome revealed by metagenomics and culture.</title>
        <authorList>
            <person name="Gilroy R."/>
            <person name="Ravi A."/>
            <person name="Getino M."/>
            <person name="Pursley I."/>
            <person name="Horton D.L."/>
            <person name="Alikhan N.F."/>
            <person name="Baker D."/>
            <person name="Gharbi K."/>
            <person name="Hall N."/>
            <person name="Watson M."/>
            <person name="Adriaenssens E.M."/>
            <person name="Foster-Nyarko E."/>
            <person name="Jarju S."/>
            <person name="Secka A."/>
            <person name="Antonio M."/>
            <person name="Oren A."/>
            <person name="Chaudhuri R.R."/>
            <person name="La Ragione R."/>
            <person name="Hildebrand F."/>
            <person name="Pallen M.J."/>
        </authorList>
    </citation>
    <scope>NUCLEOTIDE SEQUENCE</scope>
    <source>
        <strain evidence="2">ChiW4-1371</strain>
    </source>
</reference>
<evidence type="ECO:0000313" key="3">
    <source>
        <dbReference type="Proteomes" id="UP000824176"/>
    </source>
</evidence>
<name>A0A9D2KBI3_9BACT</name>
<evidence type="ECO:0000313" key="2">
    <source>
        <dbReference type="EMBL" id="HIZ89795.1"/>
    </source>
</evidence>
<organism evidence="2 3">
    <name type="scientific">Candidatus Mucispirillum faecigallinarum</name>
    <dbReference type="NCBI Taxonomy" id="2838699"/>
    <lineage>
        <taxon>Bacteria</taxon>
        <taxon>Pseudomonadati</taxon>
        <taxon>Deferribacterota</taxon>
        <taxon>Deferribacteres</taxon>
        <taxon>Deferribacterales</taxon>
        <taxon>Mucispirillaceae</taxon>
        <taxon>Mucispirillum</taxon>
    </lineage>
</organism>
<reference evidence="2" key="2">
    <citation type="submission" date="2021-04" db="EMBL/GenBank/DDBJ databases">
        <authorList>
            <person name="Gilroy R."/>
        </authorList>
    </citation>
    <scope>NUCLEOTIDE SEQUENCE</scope>
    <source>
        <strain evidence="2">ChiW4-1371</strain>
    </source>
</reference>
<dbReference type="Proteomes" id="UP000824176">
    <property type="component" value="Unassembled WGS sequence"/>
</dbReference>
<comment type="caution">
    <text evidence="2">The sequence shown here is derived from an EMBL/GenBank/DDBJ whole genome shotgun (WGS) entry which is preliminary data.</text>
</comment>